<dbReference type="InterPro" id="IPR017937">
    <property type="entry name" value="Thioredoxin_CS"/>
</dbReference>
<feature type="domain" description="Thioredoxin" evidence="6">
    <location>
        <begin position="232"/>
        <end position="370"/>
    </location>
</feature>
<name>A0A2P8HPE4_CHINA</name>
<dbReference type="EMBL" id="PYAW01000002">
    <property type="protein sequence ID" value="PSL48089.1"/>
    <property type="molecule type" value="Genomic_DNA"/>
</dbReference>
<sequence length="370" mass="40638">MKRSHVLLLSSAIFLLWFACKPVAPVVSDTYTINGKMDGLKDPVIYLSYSKGDSSIIDTAVVKDGSFTFTGRVKEPVKAQIFLKDYAGYLSLYLEDTIIGIAGKADSMKDAYITGGQVQRDAAALNEQKKRINAKGNALYEVYKLAKNKNDQPGMDSLTAIFDMLAEQEATINKAFITANPHSFISLSSLHTMTYSGTYNEIHDLFIKLDTTLQNSGAGKKLAAKLVIMEKVAIGKPAIEFTQNDVNGKPVKLSDFKGKYVLLDFWASWCGPCRGENPSVVKAYNKFKNKNFTILSVSLDESESAWKAAIKEDGLTWAQVSSLKGWKNEVSKEYGVEGIPTNFLLSPEGTILAKNLRGLALEKKLAAIVK</sequence>
<dbReference type="Pfam" id="PF00578">
    <property type="entry name" value="AhpC-TSA"/>
    <property type="match status" value="1"/>
</dbReference>
<evidence type="ECO:0000259" key="6">
    <source>
        <dbReference type="PROSITE" id="PS51352"/>
    </source>
</evidence>
<dbReference type="GO" id="GO:0016209">
    <property type="term" value="F:antioxidant activity"/>
    <property type="evidence" value="ECO:0007669"/>
    <property type="project" value="InterPro"/>
</dbReference>
<reference evidence="7 8" key="1">
    <citation type="submission" date="2018-03" db="EMBL/GenBank/DDBJ databases">
        <title>Genomic Encyclopedia of Archaeal and Bacterial Type Strains, Phase II (KMG-II): from individual species to whole genera.</title>
        <authorList>
            <person name="Goeker M."/>
        </authorList>
    </citation>
    <scope>NUCLEOTIDE SEQUENCE [LARGE SCALE GENOMIC DNA]</scope>
    <source>
        <strain evidence="7 8">DSM 24859</strain>
    </source>
</reference>
<organism evidence="7 8">
    <name type="scientific">Chitinophaga niastensis</name>
    <dbReference type="NCBI Taxonomy" id="536980"/>
    <lineage>
        <taxon>Bacteria</taxon>
        <taxon>Pseudomonadati</taxon>
        <taxon>Bacteroidota</taxon>
        <taxon>Chitinophagia</taxon>
        <taxon>Chitinophagales</taxon>
        <taxon>Chitinophagaceae</taxon>
        <taxon>Chitinophaga</taxon>
    </lineage>
</organism>
<dbReference type="PANTHER" id="PTHR42852">
    <property type="entry name" value="THIOL:DISULFIDE INTERCHANGE PROTEIN DSBE"/>
    <property type="match status" value="1"/>
</dbReference>
<evidence type="ECO:0000256" key="5">
    <source>
        <dbReference type="SAM" id="SignalP"/>
    </source>
</evidence>
<keyword evidence="2" id="KW-0201">Cytochrome c-type biogenesis</keyword>
<dbReference type="OrthoDB" id="1069091at2"/>
<dbReference type="GO" id="GO:0030313">
    <property type="term" value="C:cell envelope"/>
    <property type="evidence" value="ECO:0007669"/>
    <property type="project" value="UniProtKB-SubCell"/>
</dbReference>
<dbReference type="InterPro" id="IPR025380">
    <property type="entry name" value="DUF4369"/>
</dbReference>
<dbReference type="PANTHER" id="PTHR42852:SF6">
    <property type="entry name" value="THIOL:DISULFIDE INTERCHANGE PROTEIN DSBE"/>
    <property type="match status" value="1"/>
</dbReference>
<comment type="caution">
    <text evidence="7">The sequence shown here is derived from an EMBL/GenBank/DDBJ whole genome shotgun (WGS) entry which is preliminary data.</text>
</comment>
<dbReference type="SUPFAM" id="SSF52833">
    <property type="entry name" value="Thioredoxin-like"/>
    <property type="match status" value="1"/>
</dbReference>
<dbReference type="CDD" id="cd02966">
    <property type="entry name" value="TlpA_like_family"/>
    <property type="match status" value="1"/>
</dbReference>
<dbReference type="GO" id="GO:0017004">
    <property type="term" value="P:cytochrome complex assembly"/>
    <property type="evidence" value="ECO:0007669"/>
    <property type="project" value="UniProtKB-KW"/>
</dbReference>
<keyword evidence="4" id="KW-0676">Redox-active center</keyword>
<accession>A0A2P8HPE4</accession>
<dbReference type="Pfam" id="PF14289">
    <property type="entry name" value="DUF4369"/>
    <property type="match status" value="1"/>
</dbReference>
<comment type="subcellular location">
    <subcellularLocation>
        <location evidence="1">Cell envelope</location>
    </subcellularLocation>
</comment>
<keyword evidence="5" id="KW-0732">Signal</keyword>
<dbReference type="RefSeq" id="WP_158267005.1">
    <property type="nucleotide sequence ID" value="NZ_PYAW01000002.1"/>
</dbReference>
<evidence type="ECO:0000313" key="7">
    <source>
        <dbReference type="EMBL" id="PSL48089.1"/>
    </source>
</evidence>
<dbReference type="InterPro" id="IPR000866">
    <property type="entry name" value="AhpC/TSA"/>
</dbReference>
<feature type="signal peptide" evidence="5">
    <location>
        <begin position="1"/>
        <end position="24"/>
    </location>
</feature>
<dbReference type="PROSITE" id="PS51257">
    <property type="entry name" value="PROKAR_LIPOPROTEIN"/>
    <property type="match status" value="1"/>
</dbReference>
<evidence type="ECO:0000256" key="1">
    <source>
        <dbReference type="ARBA" id="ARBA00004196"/>
    </source>
</evidence>
<keyword evidence="8" id="KW-1185">Reference proteome</keyword>
<dbReference type="PROSITE" id="PS51352">
    <property type="entry name" value="THIOREDOXIN_2"/>
    <property type="match status" value="1"/>
</dbReference>
<dbReference type="InterPro" id="IPR036249">
    <property type="entry name" value="Thioredoxin-like_sf"/>
</dbReference>
<dbReference type="Gene3D" id="3.40.30.10">
    <property type="entry name" value="Glutaredoxin"/>
    <property type="match status" value="1"/>
</dbReference>
<evidence type="ECO:0000256" key="4">
    <source>
        <dbReference type="ARBA" id="ARBA00023284"/>
    </source>
</evidence>
<keyword evidence="3" id="KW-1015">Disulfide bond</keyword>
<dbReference type="AlphaFoldDB" id="A0A2P8HPE4"/>
<dbReference type="InterPro" id="IPR050553">
    <property type="entry name" value="Thioredoxin_ResA/DsbE_sf"/>
</dbReference>
<feature type="chain" id="PRO_5015124746" evidence="5">
    <location>
        <begin position="25"/>
        <end position="370"/>
    </location>
</feature>
<dbReference type="Proteomes" id="UP000240971">
    <property type="component" value="Unassembled WGS sequence"/>
</dbReference>
<evidence type="ECO:0000256" key="3">
    <source>
        <dbReference type="ARBA" id="ARBA00023157"/>
    </source>
</evidence>
<protein>
    <submittedName>
        <fullName evidence="7">Peroxiredoxin</fullName>
    </submittedName>
</protein>
<gene>
    <name evidence="7" type="ORF">CLV51_102951</name>
</gene>
<dbReference type="GO" id="GO:0016491">
    <property type="term" value="F:oxidoreductase activity"/>
    <property type="evidence" value="ECO:0007669"/>
    <property type="project" value="InterPro"/>
</dbReference>
<evidence type="ECO:0000256" key="2">
    <source>
        <dbReference type="ARBA" id="ARBA00022748"/>
    </source>
</evidence>
<evidence type="ECO:0000313" key="8">
    <source>
        <dbReference type="Proteomes" id="UP000240971"/>
    </source>
</evidence>
<dbReference type="PROSITE" id="PS00194">
    <property type="entry name" value="THIOREDOXIN_1"/>
    <property type="match status" value="1"/>
</dbReference>
<proteinExistence type="predicted"/>
<dbReference type="InterPro" id="IPR013766">
    <property type="entry name" value="Thioredoxin_domain"/>
</dbReference>